<dbReference type="STRING" id="77586.A0A0D9WUZ2"/>
<name>A0A0D9WUZ2_9ORYZ</name>
<keyword evidence="4" id="KW-1185">Reference proteome</keyword>
<proteinExistence type="predicted"/>
<evidence type="ECO:0000256" key="2">
    <source>
        <dbReference type="SAM" id="Phobius"/>
    </source>
</evidence>
<dbReference type="Proteomes" id="UP000032180">
    <property type="component" value="Chromosome 7"/>
</dbReference>
<keyword evidence="2" id="KW-0812">Transmembrane</keyword>
<feature type="compositionally biased region" description="Low complexity" evidence="1">
    <location>
        <begin position="10"/>
        <end position="28"/>
    </location>
</feature>
<reference evidence="3" key="3">
    <citation type="submission" date="2015-04" db="UniProtKB">
        <authorList>
            <consortium name="EnsemblPlants"/>
        </authorList>
    </citation>
    <scope>IDENTIFICATION</scope>
</reference>
<dbReference type="Gramene" id="LPERR07G01180.1">
    <property type="protein sequence ID" value="LPERR07G01180.1"/>
    <property type="gene ID" value="LPERR07G01180"/>
</dbReference>
<feature type="transmembrane region" description="Helical" evidence="2">
    <location>
        <begin position="81"/>
        <end position="108"/>
    </location>
</feature>
<keyword evidence="2" id="KW-0472">Membrane</keyword>
<evidence type="ECO:0000313" key="4">
    <source>
        <dbReference type="Proteomes" id="UP000032180"/>
    </source>
</evidence>
<evidence type="ECO:0000313" key="3">
    <source>
        <dbReference type="EnsemblPlants" id="LPERR07G01180.1"/>
    </source>
</evidence>
<dbReference type="HOGENOM" id="CLU_1689267_0_0_1"/>
<feature type="region of interest" description="Disordered" evidence="1">
    <location>
        <begin position="1"/>
        <end position="28"/>
    </location>
</feature>
<keyword evidence="2" id="KW-1133">Transmembrane helix</keyword>
<accession>A0A0D9WUZ2</accession>
<sequence length="156" mass="17384">MAHGDREASARSPTTSSSKSSATSKNSALQWEDAFDPIELCQIRRDAESPRFKLDGFSSPALALAYLLDISNLEYLMEDMIMLPGIVSLNLAILANGHAIGPSLFHVLRMWTSIRRLTLVLHISKINNFRGTEHEIALVKRLFSWAAALKEITINF</sequence>
<protein>
    <recommendedName>
        <fullName evidence="5">FBD domain-containing protein</fullName>
    </recommendedName>
</protein>
<dbReference type="EnsemblPlants" id="LPERR07G01180.1">
    <property type="protein sequence ID" value="LPERR07G01180.1"/>
    <property type="gene ID" value="LPERR07G01180"/>
</dbReference>
<evidence type="ECO:0000256" key="1">
    <source>
        <dbReference type="SAM" id="MobiDB-lite"/>
    </source>
</evidence>
<evidence type="ECO:0008006" key="5">
    <source>
        <dbReference type="Google" id="ProtNLM"/>
    </source>
</evidence>
<dbReference type="AlphaFoldDB" id="A0A0D9WUZ2"/>
<reference evidence="3 4" key="1">
    <citation type="submission" date="2012-08" db="EMBL/GenBank/DDBJ databases">
        <title>Oryza genome evolution.</title>
        <authorList>
            <person name="Wing R.A."/>
        </authorList>
    </citation>
    <scope>NUCLEOTIDE SEQUENCE</scope>
</reference>
<dbReference type="eggNOG" id="ENOG502QWF7">
    <property type="taxonomic scope" value="Eukaryota"/>
</dbReference>
<organism evidence="3 4">
    <name type="scientific">Leersia perrieri</name>
    <dbReference type="NCBI Taxonomy" id="77586"/>
    <lineage>
        <taxon>Eukaryota</taxon>
        <taxon>Viridiplantae</taxon>
        <taxon>Streptophyta</taxon>
        <taxon>Embryophyta</taxon>
        <taxon>Tracheophyta</taxon>
        <taxon>Spermatophyta</taxon>
        <taxon>Magnoliopsida</taxon>
        <taxon>Liliopsida</taxon>
        <taxon>Poales</taxon>
        <taxon>Poaceae</taxon>
        <taxon>BOP clade</taxon>
        <taxon>Oryzoideae</taxon>
        <taxon>Oryzeae</taxon>
        <taxon>Oryzinae</taxon>
        <taxon>Leersia</taxon>
    </lineage>
</organism>
<reference evidence="4" key="2">
    <citation type="submission" date="2013-12" db="EMBL/GenBank/DDBJ databases">
        <authorList>
            <person name="Yu Y."/>
            <person name="Lee S."/>
            <person name="de Baynast K."/>
            <person name="Wissotski M."/>
            <person name="Liu L."/>
            <person name="Talag J."/>
            <person name="Goicoechea J."/>
            <person name="Angelova A."/>
            <person name="Jetty R."/>
            <person name="Kudrna D."/>
            <person name="Golser W."/>
            <person name="Rivera L."/>
            <person name="Zhang J."/>
            <person name="Wing R."/>
        </authorList>
    </citation>
    <scope>NUCLEOTIDE SEQUENCE</scope>
</reference>